<name>A0A0F9LNK1_9ZZZZ</name>
<dbReference type="InterPro" id="IPR046164">
    <property type="entry name" value="DUF6166"/>
</dbReference>
<sequence length="119" mass="12919">MKTYSGRRQGEGGGQAIIVTTTRGRSKDLRELDKAASLAVVNHSPDGFNWGYSGSGAAQTALAILLDALSPLWTPLAVRLHQPFKFEFVSGWGDCWEISGDEVLGWVRKQVDRGVAEIS</sequence>
<accession>A0A0F9LNK1</accession>
<dbReference type="EMBL" id="LAZR01006916">
    <property type="protein sequence ID" value="KKM88771.1"/>
    <property type="molecule type" value="Genomic_DNA"/>
</dbReference>
<evidence type="ECO:0000313" key="1">
    <source>
        <dbReference type="EMBL" id="KKM88771.1"/>
    </source>
</evidence>
<gene>
    <name evidence="1" type="ORF">LCGC14_1255460</name>
</gene>
<dbReference type="Pfam" id="PF19663">
    <property type="entry name" value="DUF6166"/>
    <property type="match status" value="1"/>
</dbReference>
<organism evidence="1">
    <name type="scientific">marine sediment metagenome</name>
    <dbReference type="NCBI Taxonomy" id="412755"/>
    <lineage>
        <taxon>unclassified sequences</taxon>
        <taxon>metagenomes</taxon>
        <taxon>ecological metagenomes</taxon>
    </lineage>
</organism>
<dbReference type="AlphaFoldDB" id="A0A0F9LNK1"/>
<protein>
    <submittedName>
        <fullName evidence="1">Uncharacterized protein</fullName>
    </submittedName>
</protein>
<proteinExistence type="predicted"/>
<comment type="caution">
    <text evidence="1">The sequence shown here is derived from an EMBL/GenBank/DDBJ whole genome shotgun (WGS) entry which is preliminary data.</text>
</comment>
<reference evidence="1" key="1">
    <citation type="journal article" date="2015" name="Nature">
        <title>Complex archaea that bridge the gap between prokaryotes and eukaryotes.</title>
        <authorList>
            <person name="Spang A."/>
            <person name="Saw J.H."/>
            <person name="Jorgensen S.L."/>
            <person name="Zaremba-Niedzwiedzka K."/>
            <person name="Martijn J."/>
            <person name="Lind A.E."/>
            <person name="van Eijk R."/>
            <person name="Schleper C."/>
            <person name="Guy L."/>
            <person name="Ettema T.J."/>
        </authorList>
    </citation>
    <scope>NUCLEOTIDE SEQUENCE</scope>
</reference>